<dbReference type="Proteomes" id="UP000623467">
    <property type="component" value="Unassembled WGS sequence"/>
</dbReference>
<dbReference type="AlphaFoldDB" id="A0A8H7D4T5"/>
<organism evidence="2 3">
    <name type="scientific">Mycena sanguinolenta</name>
    <dbReference type="NCBI Taxonomy" id="230812"/>
    <lineage>
        <taxon>Eukaryota</taxon>
        <taxon>Fungi</taxon>
        <taxon>Dikarya</taxon>
        <taxon>Basidiomycota</taxon>
        <taxon>Agaricomycotina</taxon>
        <taxon>Agaricomycetes</taxon>
        <taxon>Agaricomycetidae</taxon>
        <taxon>Agaricales</taxon>
        <taxon>Marasmiineae</taxon>
        <taxon>Mycenaceae</taxon>
        <taxon>Mycena</taxon>
    </lineage>
</organism>
<feature type="compositionally biased region" description="Basic and acidic residues" evidence="1">
    <location>
        <begin position="432"/>
        <end position="449"/>
    </location>
</feature>
<dbReference type="OrthoDB" id="2974648at2759"/>
<evidence type="ECO:0000313" key="3">
    <source>
        <dbReference type="Proteomes" id="UP000623467"/>
    </source>
</evidence>
<evidence type="ECO:0000256" key="1">
    <source>
        <dbReference type="SAM" id="MobiDB-lite"/>
    </source>
</evidence>
<comment type="caution">
    <text evidence="2">The sequence shown here is derived from an EMBL/GenBank/DDBJ whole genome shotgun (WGS) entry which is preliminary data.</text>
</comment>
<dbReference type="EMBL" id="JACAZH010000009">
    <property type="protein sequence ID" value="KAF7358813.1"/>
    <property type="molecule type" value="Genomic_DNA"/>
</dbReference>
<sequence>MDYNHYVYNSGFTTFNFPPTNLGYEHPTGPLHVLDPGAQLGPAPYSELYPAYAPELGAFDEFPFALLPGLDAVDQLHLPTVDTLHIPAQNASIPMGAQKASVPRVDTPTLDAPASDASTEKSKGKKGRKAPTYIACELFDILQTGIQVKFFTPKYGEKGAKEKEFGNAVRALGIKGSDGVLKTRLLELLTFHEDPESAPAAIRDAITGTSYQESFGAPLDLLAAQKRLFENASDAEKEKLLKPLDGSNGCSANSLLNRSRRSAPVHATKKDSHEAENSLTAVRTTDKNSDEVPNASALVQMNEKSSTEATSALEVVRTTEGNMDETVDTSAAERAAEAGSDTIQIASDTTISTFSPLSSTPVTPQAVADWTTPSYIGPTDYDSSNDSDLEITGYKAAASVATEPVEINSKPVPPPTAAPSTTTPTPLPSIPRSREDNKDSTKKRIKNEDSDSENVAPSRSTKRVRKAKSFDFETFALEERQLRQKFEDKMLQEMKQSNEAYRQSSEDTRTFQTQFLGLLQNVFGAKDY</sequence>
<feature type="region of interest" description="Disordered" evidence="1">
    <location>
        <begin position="251"/>
        <end position="291"/>
    </location>
</feature>
<accession>A0A8H7D4T5</accession>
<name>A0A8H7D4T5_9AGAR</name>
<reference evidence="2" key="1">
    <citation type="submission" date="2020-05" db="EMBL/GenBank/DDBJ databases">
        <title>Mycena genomes resolve the evolution of fungal bioluminescence.</title>
        <authorList>
            <person name="Tsai I.J."/>
        </authorList>
    </citation>
    <scope>NUCLEOTIDE SEQUENCE</scope>
    <source>
        <strain evidence="2">160909Yilan</strain>
    </source>
</reference>
<feature type="region of interest" description="Disordered" evidence="1">
    <location>
        <begin position="97"/>
        <end position="126"/>
    </location>
</feature>
<protein>
    <submittedName>
        <fullName evidence="2">Uncharacterized protein</fullName>
    </submittedName>
</protein>
<feature type="region of interest" description="Disordered" evidence="1">
    <location>
        <begin position="405"/>
        <end position="463"/>
    </location>
</feature>
<proteinExistence type="predicted"/>
<evidence type="ECO:0000313" key="2">
    <source>
        <dbReference type="EMBL" id="KAF7358813.1"/>
    </source>
</evidence>
<gene>
    <name evidence="2" type="ORF">MSAN_01220600</name>
</gene>
<keyword evidence="3" id="KW-1185">Reference proteome</keyword>